<gene>
    <name evidence="3" type="ORF">QQ91_0010275</name>
</gene>
<reference evidence="3 4" key="1">
    <citation type="journal article" date="2015" name="Genome Announc.">
        <title>Draft Genome Sequence of Filamentous Marine Cyanobacterium Lyngbya confervoides Strain BDU141951.</title>
        <authorList>
            <person name="Chandrababunaidu M.M."/>
            <person name="Sen D."/>
            <person name="Tripathy S."/>
        </authorList>
    </citation>
    <scope>NUCLEOTIDE SEQUENCE [LARGE SCALE GENOMIC DNA]</scope>
    <source>
        <strain evidence="3 4">BDU141951</strain>
    </source>
</reference>
<evidence type="ECO:0000313" key="3">
    <source>
        <dbReference type="EMBL" id="MCM1983207.1"/>
    </source>
</evidence>
<feature type="domain" description="BPL/LPL catalytic" evidence="2">
    <location>
        <begin position="10"/>
        <end position="196"/>
    </location>
</feature>
<protein>
    <submittedName>
        <fullName evidence="3">Biotin--[acetyl-CoA-carboxylase] ligase</fullName>
        <ecNumber evidence="3">6.3.4.15</ecNumber>
    </submittedName>
</protein>
<dbReference type="EMBL" id="JTHE03000058">
    <property type="protein sequence ID" value="MCM1983207.1"/>
    <property type="molecule type" value="Genomic_DNA"/>
</dbReference>
<comment type="caution">
    <text evidence="3">The sequence shown here is derived from an EMBL/GenBank/DDBJ whole genome shotgun (WGS) entry which is preliminary data.</text>
</comment>
<dbReference type="Pfam" id="PF03099">
    <property type="entry name" value="BPL_LplA_LipB"/>
    <property type="match status" value="1"/>
</dbReference>
<dbReference type="GO" id="GO:0004077">
    <property type="term" value="F:biotin--[biotin carboxyl-carrier protein] ligase activity"/>
    <property type="evidence" value="ECO:0007669"/>
    <property type="project" value="UniProtKB-EC"/>
</dbReference>
<dbReference type="CDD" id="cd16442">
    <property type="entry name" value="BPL"/>
    <property type="match status" value="1"/>
</dbReference>
<dbReference type="InterPro" id="IPR045864">
    <property type="entry name" value="aa-tRNA-synth_II/BPL/LPL"/>
</dbReference>
<keyword evidence="1 3" id="KW-0436">Ligase</keyword>
<proteinExistence type="predicted"/>
<sequence>MGANLEFDRQRFSQLLPTASASRSIYCYPTVDSTNRILWDHLQAGAATGTVVLAQQQTAGRGQWGRPWVSAPGGLYCSLAIAPQLPVAKGGRITLASAWGVARQLRSLGVPVALKWPNDLYLHSRKLGGILTETAVRRGVIHQAVIGIGVNWTNPVPPNAIALGTVSRAVGGLEHLAALVILGLEEGCDAIASPQGWSEVLQDYPRWLGTPLSPEIDLDQL</sequence>
<dbReference type="Gene3D" id="3.30.930.10">
    <property type="entry name" value="Bira Bifunctional Protein, Domain 2"/>
    <property type="match status" value="1"/>
</dbReference>
<evidence type="ECO:0000313" key="4">
    <source>
        <dbReference type="Proteomes" id="UP000031561"/>
    </source>
</evidence>
<dbReference type="RefSeq" id="WP_166282108.1">
    <property type="nucleotide sequence ID" value="NZ_JTHE03000058.1"/>
</dbReference>
<evidence type="ECO:0000256" key="1">
    <source>
        <dbReference type="ARBA" id="ARBA00022598"/>
    </source>
</evidence>
<dbReference type="PROSITE" id="PS51733">
    <property type="entry name" value="BPL_LPL_CATALYTIC"/>
    <property type="match status" value="1"/>
</dbReference>
<dbReference type="NCBIfam" id="TIGR00121">
    <property type="entry name" value="birA_ligase"/>
    <property type="match status" value="1"/>
</dbReference>
<keyword evidence="4" id="KW-1185">Reference proteome</keyword>
<accession>A0ABD4T385</accession>
<dbReference type="Proteomes" id="UP000031561">
    <property type="component" value="Unassembled WGS sequence"/>
</dbReference>
<dbReference type="PANTHER" id="PTHR12835:SF5">
    <property type="entry name" value="BIOTIN--PROTEIN LIGASE"/>
    <property type="match status" value="1"/>
</dbReference>
<dbReference type="InterPro" id="IPR004143">
    <property type="entry name" value="BPL_LPL_catalytic"/>
</dbReference>
<organism evidence="3 4">
    <name type="scientific">Lyngbya confervoides BDU141951</name>
    <dbReference type="NCBI Taxonomy" id="1574623"/>
    <lineage>
        <taxon>Bacteria</taxon>
        <taxon>Bacillati</taxon>
        <taxon>Cyanobacteriota</taxon>
        <taxon>Cyanophyceae</taxon>
        <taxon>Oscillatoriophycideae</taxon>
        <taxon>Oscillatoriales</taxon>
        <taxon>Microcoleaceae</taxon>
        <taxon>Lyngbya</taxon>
    </lineage>
</organism>
<evidence type="ECO:0000259" key="2">
    <source>
        <dbReference type="PROSITE" id="PS51733"/>
    </source>
</evidence>
<name>A0ABD4T385_9CYAN</name>
<dbReference type="PANTHER" id="PTHR12835">
    <property type="entry name" value="BIOTIN PROTEIN LIGASE"/>
    <property type="match status" value="1"/>
</dbReference>
<dbReference type="SUPFAM" id="SSF55681">
    <property type="entry name" value="Class II aaRS and biotin synthetases"/>
    <property type="match status" value="1"/>
</dbReference>
<dbReference type="InterPro" id="IPR004408">
    <property type="entry name" value="Biotin_CoA_COase_ligase"/>
</dbReference>
<dbReference type="EC" id="6.3.4.15" evidence="3"/>
<dbReference type="AlphaFoldDB" id="A0ABD4T385"/>